<protein>
    <submittedName>
        <fullName evidence="2">MmgE/PrpD family protein</fullName>
    </submittedName>
</protein>
<dbReference type="Proteomes" id="UP000712673">
    <property type="component" value="Unassembled WGS sequence"/>
</dbReference>
<dbReference type="Gene3D" id="3.30.1330.120">
    <property type="entry name" value="2-methylcitrate dehydratase PrpD"/>
    <property type="match status" value="1"/>
</dbReference>
<dbReference type="GO" id="GO:0016829">
    <property type="term" value="F:lyase activity"/>
    <property type="evidence" value="ECO:0007669"/>
    <property type="project" value="InterPro"/>
</dbReference>
<dbReference type="Pfam" id="PF19305">
    <property type="entry name" value="MmgE_PrpD_C"/>
    <property type="match status" value="1"/>
</dbReference>
<sequence length="167" mass="18019">MPTCKSIIHWVFSGNRNCALPYHEQFAAGPAKRRPTQVVEAQFSTPFLVAAALALGKVGIGEVAAVDDARVLALAARMQGAAREHVPEGWAEITVRRTDGRSATLVTRGTSGSPDLPLSDPQLQAKFRDCAAHAVRPLSAVTVEQMIEMIAHLEDVADTGELMRHLR</sequence>
<dbReference type="InterPro" id="IPR036148">
    <property type="entry name" value="MmgE/PrpD_sf"/>
</dbReference>
<proteinExistence type="predicted"/>
<dbReference type="SUPFAM" id="SSF103378">
    <property type="entry name" value="2-methylcitrate dehydratase PrpD"/>
    <property type="match status" value="1"/>
</dbReference>
<evidence type="ECO:0000259" key="1">
    <source>
        <dbReference type="Pfam" id="PF19305"/>
    </source>
</evidence>
<dbReference type="InterPro" id="IPR042188">
    <property type="entry name" value="MmgE/PrpD_sf_2"/>
</dbReference>
<organism evidence="2 3">
    <name type="scientific">Tectimicrobiota bacterium</name>
    <dbReference type="NCBI Taxonomy" id="2528274"/>
    <lineage>
        <taxon>Bacteria</taxon>
        <taxon>Pseudomonadati</taxon>
        <taxon>Nitrospinota/Tectimicrobiota group</taxon>
        <taxon>Candidatus Tectimicrobiota</taxon>
    </lineage>
</organism>
<dbReference type="EMBL" id="VGLS01000312">
    <property type="protein sequence ID" value="MBM3224379.1"/>
    <property type="molecule type" value="Genomic_DNA"/>
</dbReference>
<dbReference type="AlphaFoldDB" id="A0A937W2U4"/>
<name>A0A937W2U4_UNCTE</name>
<dbReference type="InterPro" id="IPR045337">
    <property type="entry name" value="MmgE_PrpD_C"/>
</dbReference>
<accession>A0A937W2U4</accession>
<evidence type="ECO:0000313" key="2">
    <source>
        <dbReference type="EMBL" id="MBM3224379.1"/>
    </source>
</evidence>
<reference evidence="2" key="1">
    <citation type="submission" date="2019-03" db="EMBL/GenBank/DDBJ databases">
        <title>Lake Tanganyika Metagenome-Assembled Genomes (MAGs).</title>
        <authorList>
            <person name="Tran P."/>
        </authorList>
    </citation>
    <scope>NUCLEOTIDE SEQUENCE</scope>
    <source>
        <strain evidence="2">K_DeepCast_65m_m2_066</strain>
    </source>
</reference>
<comment type="caution">
    <text evidence="2">The sequence shown here is derived from an EMBL/GenBank/DDBJ whole genome shotgun (WGS) entry which is preliminary data.</text>
</comment>
<evidence type="ECO:0000313" key="3">
    <source>
        <dbReference type="Proteomes" id="UP000712673"/>
    </source>
</evidence>
<dbReference type="PANTHER" id="PTHR16943">
    <property type="entry name" value="2-METHYLCITRATE DEHYDRATASE-RELATED"/>
    <property type="match status" value="1"/>
</dbReference>
<dbReference type="InterPro" id="IPR005656">
    <property type="entry name" value="MmgE_PrpD"/>
</dbReference>
<dbReference type="PANTHER" id="PTHR16943:SF8">
    <property type="entry name" value="2-METHYLCITRATE DEHYDRATASE"/>
    <property type="match status" value="1"/>
</dbReference>
<feature type="domain" description="MmgE/PrpD C-terminal" evidence="1">
    <location>
        <begin position="32"/>
        <end position="136"/>
    </location>
</feature>
<gene>
    <name evidence="2" type="ORF">FJZ47_11320</name>
</gene>